<dbReference type="InterPro" id="IPR037830">
    <property type="entry name" value="ZZZ3"/>
</dbReference>
<dbReference type="Proteomes" id="UP001249851">
    <property type="component" value="Unassembled WGS sequence"/>
</dbReference>
<evidence type="ECO:0000256" key="1">
    <source>
        <dbReference type="ARBA" id="ARBA00022723"/>
    </source>
</evidence>
<proteinExistence type="predicted"/>
<gene>
    <name evidence="7" type="ORF">P5673_010091</name>
</gene>
<dbReference type="InterPro" id="IPR043145">
    <property type="entry name" value="Znf_ZZ_sf"/>
</dbReference>
<name>A0AAD9QQU4_ACRCE</name>
<dbReference type="GO" id="GO:0008270">
    <property type="term" value="F:zinc ion binding"/>
    <property type="evidence" value="ECO:0007669"/>
    <property type="project" value="UniProtKB-KW"/>
</dbReference>
<sequence>MEKNVNDDNSSSSKSDQIAVSSLKNMKCPIGAGKTEVNGNDRCGKEISAGLNDGLIGDQDSFISAIIDDKCEEDLNDRQEESTVDFECSSLSFGKLRHQHCTSGRAEGNCEPPGWAINQAICEIDNHSGILCSKAESLPTGLAHSDFQVAENKVCYQNNDLSSDYKQDALIQEEDDDEVDDCNRFYFESDHLALKDNKQTQAVKDLDILYEQQSKALQDPVAFVEKLQNNESFNLPSCQKVVKLPSIPWEEYTVSLSAMDRQRLNNPHHTRAAVTQNLAKASELTSTSSTSDGVENITSDSNMYSVFGGEFAKLEKLLQIYPQEEVESKRWEKIANALGNRTLKQVASRVQKYFIKLAKSGLPVPGRMPNLPRTGVRSKRSAHHYQTLGFRNSTFFPSYRPKVFMDEDDDASSVATDDTAGYVSCDGCGTSPISGTRWHCTECSKDSSVDFCTACNTNIGSHTSEHSLEAINRNSSFFVDGDYVGLSEGSTSAGYNYLDPNFLPSAR</sequence>
<dbReference type="InterPro" id="IPR000433">
    <property type="entry name" value="Znf_ZZ"/>
</dbReference>
<evidence type="ECO:0000313" key="7">
    <source>
        <dbReference type="EMBL" id="KAK2565814.1"/>
    </source>
</evidence>
<evidence type="ECO:0000256" key="2">
    <source>
        <dbReference type="ARBA" id="ARBA00022771"/>
    </source>
</evidence>
<dbReference type="InterPro" id="IPR017930">
    <property type="entry name" value="Myb_dom"/>
</dbReference>
<dbReference type="EMBL" id="JARQWQ010000018">
    <property type="protein sequence ID" value="KAK2565814.1"/>
    <property type="molecule type" value="Genomic_DNA"/>
</dbReference>
<evidence type="ECO:0000313" key="8">
    <source>
        <dbReference type="Proteomes" id="UP001249851"/>
    </source>
</evidence>
<dbReference type="SMART" id="SM00291">
    <property type="entry name" value="ZnF_ZZ"/>
    <property type="match status" value="1"/>
</dbReference>
<feature type="domain" description="HTH myb-type" evidence="6">
    <location>
        <begin position="329"/>
        <end position="358"/>
    </location>
</feature>
<dbReference type="SUPFAM" id="SSF57850">
    <property type="entry name" value="RING/U-box"/>
    <property type="match status" value="1"/>
</dbReference>
<keyword evidence="3" id="KW-0862">Zinc</keyword>
<dbReference type="Gene3D" id="3.30.60.90">
    <property type="match status" value="1"/>
</dbReference>
<reference evidence="7" key="1">
    <citation type="journal article" date="2023" name="G3 (Bethesda)">
        <title>Whole genome assembly and annotation of the endangered Caribbean coral Acropora cervicornis.</title>
        <authorList>
            <person name="Selwyn J.D."/>
            <person name="Vollmer S.V."/>
        </authorList>
    </citation>
    <scope>NUCLEOTIDE SEQUENCE</scope>
    <source>
        <strain evidence="7">K2</strain>
    </source>
</reference>
<feature type="domain" description="ZZ-type" evidence="5">
    <location>
        <begin position="420"/>
        <end position="476"/>
    </location>
</feature>
<evidence type="ECO:0000259" key="6">
    <source>
        <dbReference type="PROSITE" id="PS51294"/>
    </source>
</evidence>
<dbReference type="Gene3D" id="1.10.10.60">
    <property type="entry name" value="Homeodomain-like"/>
    <property type="match status" value="1"/>
</dbReference>
<dbReference type="SUPFAM" id="SSF46689">
    <property type="entry name" value="Homeodomain-like"/>
    <property type="match status" value="1"/>
</dbReference>
<dbReference type="CDD" id="cd00167">
    <property type="entry name" value="SANT"/>
    <property type="match status" value="1"/>
</dbReference>
<accession>A0AAD9QQU4</accession>
<dbReference type="Pfam" id="PF00569">
    <property type="entry name" value="ZZ"/>
    <property type="match status" value="1"/>
</dbReference>
<dbReference type="InterPro" id="IPR009057">
    <property type="entry name" value="Homeodomain-like_sf"/>
</dbReference>
<protein>
    <submittedName>
        <fullName evidence="7">ZZ-type zinc finger-containing protein 3</fullName>
    </submittedName>
</protein>
<dbReference type="PANTHER" id="PTHR22705:SF0">
    <property type="entry name" value="ZZ-TYPE ZINC FINGER-CONTAINING PROTEIN 3"/>
    <property type="match status" value="1"/>
</dbReference>
<dbReference type="InterPro" id="IPR001005">
    <property type="entry name" value="SANT/Myb"/>
</dbReference>
<evidence type="ECO:0000259" key="5">
    <source>
        <dbReference type="PROSITE" id="PS50135"/>
    </source>
</evidence>
<comment type="caution">
    <text evidence="7">The sequence shown here is derived from an EMBL/GenBank/DDBJ whole genome shotgun (WGS) entry which is preliminary data.</text>
</comment>
<dbReference type="GO" id="GO:0070461">
    <property type="term" value="C:SAGA-type complex"/>
    <property type="evidence" value="ECO:0007669"/>
    <property type="project" value="UniProtKB-ARBA"/>
</dbReference>
<evidence type="ECO:0000256" key="3">
    <source>
        <dbReference type="ARBA" id="ARBA00022833"/>
    </source>
</evidence>
<dbReference type="PROSITE" id="PS51294">
    <property type="entry name" value="HTH_MYB"/>
    <property type="match status" value="1"/>
</dbReference>
<keyword evidence="1" id="KW-0479">Metal-binding</keyword>
<keyword evidence="8" id="KW-1185">Reference proteome</keyword>
<reference evidence="7" key="2">
    <citation type="journal article" date="2023" name="Science">
        <title>Genomic signatures of disease resistance in endangered staghorn corals.</title>
        <authorList>
            <person name="Vollmer S.V."/>
            <person name="Selwyn J.D."/>
            <person name="Despard B.A."/>
            <person name="Roesel C.L."/>
        </authorList>
    </citation>
    <scope>NUCLEOTIDE SEQUENCE</scope>
    <source>
        <strain evidence="7">K2</strain>
    </source>
</reference>
<dbReference type="PANTHER" id="PTHR22705">
    <property type="entry name" value="ZINC FINGER, ZZ DOMAIN CONTAINING 3"/>
    <property type="match status" value="1"/>
</dbReference>
<evidence type="ECO:0000256" key="4">
    <source>
        <dbReference type="PROSITE-ProRule" id="PRU00228"/>
    </source>
</evidence>
<organism evidence="7 8">
    <name type="scientific">Acropora cervicornis</name>
    <name type="common">Staghorn coral</name>
    <dbReference type="NCBI Taxonomy" id="6130"/>
    <lineage>
        <taxon>Eukaryota</taxon>
        <taxon>Metazoa</taxon>
        <taxon>Cnidaria</taxon>
        <taxon>Anthozoa</taxon>
        <taxon>Hexacorallia</taxon>
        <taxon>Scleractinia</taxon>
        <taxon>Astrocoeniina</taxon>
        <taxon>Acroporidae</taxon>
        <taxon>Acropora</taxon>
    </lineage>
</organism>
<dbReference type="AlphaFoldDB" id="A0AAD9QQU4"/>
<keyword evidence="2 4" id="KW-0863">Zinc-finger</keyword>
<dbReference type="PROSITE" id="PS50135">
    <property type="entry name" value="ZF_ZZ_2"/>
    <property type="match status" value="1"/>
</dbReference>